<protein>
    <recommendedName>
        <fullName evidence="1">DUF6699 domain-containing protein</fullName>
    </recommendedName>
</protein>
<dbReference type="Pfam" id="PF20415">
    <property type="entry name" value="DUF6699"/>
    <property type="match status" value="1"/>
</dbReference>
<dbReference type="Proteomes" id="UP000076532">
    <property type="component" value="Unassembled WGS sequence"/>
</dbReference>
<reference evidence="2 3" key="1">
    <citation type="journal article" date="2016" name="Mol. Biol. Evol.">
        <title>Comparative Genomics of Early-Diverging Mushroom-Forming Fungi Provides Insights into the Origins of Lignocellulose Decay Capabilities.</title>
        <authorList>
            <person name="Nagy L.G."/>
            <person name="Riley R."/>
            <person name="Tritt A."/>
            <person name="Adam C."/>
            <person name="Daum C."/>
            <person name="Floudas D."/>
            <person name="Sun H."/>
            <person name="Yadav J.S."/>
            <person name="Pangilinan J."/>
            <person name="Larsson K.H."/>
            <person name="Matsuura K."/>
            <person name="Barry K."/>
            <person name="Labutti K."/>
            <person name="Kuo R."/>
            <person name="Ohm R.A."/>
            <person name="Bhattacharya S.S."/>
            <person name="Shirouzu T."/>
            <person name="Yoshinaga Y."/>
            <person name="Martin F.M."/>
            <person name="Grigoriev I.V."/>
            <person name="Hibbett D.S."/>
        </authorList>
    </citation>
    <scope>NUCLEOTIDE SEQUENCE [LARGE SCALE GENOMIC DNA]</scope>
    <source>
        <strain evidence="2 3">CBS 109695</strain>
    </source>
</reference>
<proteinExistence type="predicted"/>
<dbReference type="AlphaFoldDB" id="A0A166CZX9"/>
<feature type="domain" description="DUF6699" evidence="1">
    <location>
        <begin position="2"/>
        <end position="107"/>
    </location>
</feature>
<dbReference type="InterPro" id="IPR046522">
    <property type="entry name" value="DUF6699"/>
</dbReference>
<gene>
    <name evidence="2" type="ORF">FIBSPDRAFT_687660</name>
</gene>
<evidence type="ECO:0000259" key="1">
    <source>
        <dbReference type="Pfam" id="PF20415"/>
    </source>
</evidence>
<keyword evidence="3" id="KW-1185">Reference proteome</keyword>
<dbReference type="EMBL" id="KV417621">
    <property type="protein sequence ID" value="KZP14176.1"/>
    <property type="molecule type" value="Genomic_DNA"/>
</dbReference>
<accession>A0A166CZX9</accession>
<evidence type="ECO:0000313" key="3">
    <source>
        <dbReference type="Proteomes" id="UP000076532"/>
    </source>
</evidence>
<dbReference type="OrthoDB" id="3241567at2759"/>
<sequence length="107" mass="12077">TKPTSNVMIIVMDNPVADRLWGQIEVEDSHGVSIWHALNAIYEYFSEPITREDLDYLQRLDPSNHALILEAARNRVNAQPGSTPASFGSRGLKRVDILGDKRNFWGL</sequence>
<dbReference type="STRING" id="436010.A0A166CZX9"/>
<organism evidence="2 3">
    <name type="scientific">Athelia psychrophila</name>
    <dbReference type="NCBI Taxonomy" id="1759441"/>
    <lineage>
        <taxon>Eukaryota</taxon>
        <taxon>Fungi</taxon>
        <taxon>Dikarya</taxon>
        <taxon>Basidiomycota</taxon>
        <taxon>Agaricomycotina</taxon>
        <taxon>Agaricomycetes</taxon>
        <taxon>Agaricomycetidae</taxon>
        <taxon>Atheliales</taxon>
        <taxon>Atheliaceae</taxon>
        <taxon>Athelia</taxon>
    </lineage>
</organism>
<name>A0A166CZX9_9AGAM</name>
<feature type="non-terminal residue" evidence="2">
    <location>
        <position position="1"/>
    </location>
</feature>
<feature type="non-terminal residue" evidence="2">
    <location>
        <position position="107"/>
    </location>
</feature>
<evidence type="ECO:0000313" key="2">
    <source>
        <dbReference type="EMBL" id="KZP14176.1"/>
    </source>
</evidence>